<protein>
    <recommendedName>
        <fullName evidence="2">NadR/Ttd14 AAA domain-containing protein</fullName>
    </recommendedName>
</protein>
<evidence type="ECO:0000313" key="3">
    <source>
        <dbReference type="EMBL" id="TFY79168.1"/>
    </source>
</evidence>
<proteinExistence type="predicted"/>
<dbReference type="Proteomes" id="UP000298061">
    <property type="component" value="Unassembled WGS sequence"/>
</dbReference>
<organism evidence="3 4">
    <name type="scientific">Hericium alpestre</name>
    <dbReference type="NCBI Taxonomy" id="135208"/>
    <lineage>
        <taxon>Eukaryota</taxon>
        <taxon>Fungi</taxon>
        <taxon>Dikarya</taxon>
        <taxon>Basidiomycota</taxon>
        <taxon>Agaricomycotina</taxon>
        <taxon>Agaricomycetes</taxon>
        <taxon>Russulales</taxon>
        <taxon>Hericiaceae</taxon>
        <taxon>Hericium</taxon>
    </lineage>
</organism>
<dbReference type="Gene3D" id="3.40.50.300">
    <property type="entry name" value="P-loop containing nucleotide triphosphate hydrolases"/>
    <property type="match status" value="1"/>
</dbReference>
<comment type="caution">
    <text evidence="3">The sequence shown here is derived from an EMBL/GenBank/DDBJ whole genome shotgun (WGS) entry which is preliminary data.</text>
</comment>
<evidence type="ECO:0000259" key="2">
    <source>
        <dbReference type="Pfam" id="PF13521"/>
    </source>
</evidence>
<dbReference type="STRING" id="135208.A0A4Z0A0E7"/>
<dbReference type="SUPFAM" id="SSF52540">
    <property type="entry name" value="P-loop containing nucleoside triphosphate hydrolases"/>
    <property type="match status" value="1"/>
</dbReference>
<gene>
    <name evidence="3" type="ORF">EWM64_g4843</name>
</gene>
<reference evidence="3 4" key="1">
    <citation type="submission" date="2019-02" db="EMBL/GenBank/DDBJ databases">
        <title>Genome sequencing of the rare red list fungi Hericium alpestre (H. flagellum).</title>
        <authorList>
            <person name="Buettner E."/>
            <person name="Kellner H."/>
        </authorList>
    </citation>
    <scope>NUCLEOTIDE SEQUENCE [LARGE SCALE GENOMIC DNA]</scope>
    <source>
        <strain evidence="3 4">DSM 108284</strain>
    </source>
</reference>
<evidence type="ECO:0000313" key="4">
    <source>
        <dbReference type="Proteomes" id="UP000298061"/>
    </source>
</evidence>
<feature type="domain" description="NadR/Ttd14 AAA" evidence="2">
    <location>
        <begin position="13"/>
        <end position="110"/>
    </location>
</feature>
<keyword evidence="4" id="KW-1185">Reference proteome</keyword>
<dbReference type="AlphaFoldDB" id="A0A4Z0A0E7"/>
<accession>A0A4Z0A0E7</accession>
<feature type="region of interest" description="Disordered" evidence="1">
    <location>
        <begin position="133"/>
        <end position="156"/>
    </location>
</feature>
<feature type="compositionally biased region" description="Basic and acidic residues" evidence="1">
    <location>
        <begin position="146"/>
        <end position="156"/>
    </location>
</feature>
<sequence length="156" mass="16565">MQPSAAHRRVKAIYIVGPSSTGKTTLCKAFAAQLGLPPAVYITEVARTVMRETGFTRRDVARVEMQKAIMDKQLEQDAAARTVAGGGDGPGIVLSDRSAIDAIVYAALADTADGGTRSLTLIKAPEFQAVLPSRTPETGVPRSRFSAKDASRACFR</sequence>
<dbReference type="Pfam" id="PF13521">
    <property type="entry name" value="AAA_28"/>
    <property type="match status" value="1"/>
</dbReference>
<evidence type="ECO:0000256" key="1">
    <source>
        <dbReference type="SAM" id="MobiDB-lite"/>
    </source>
</evidence>
<dbReference type="EMBL" id="SFCI01000546">
    <property type="protein sequence ID" value="TFY79168.1"/>
    <property type="molecule type" value="Genomic_DNA"/>
</dbReference>
<dbReference type="InterPro" id="IPR027417">
    <property type="entry name" value="P-loop_NTPase"/>
</dbReference>
<dbReference type="OrthoDB" id="6118920at2759"/>
<name>A0A4Z0A0E7_9AGAM</name>
<dbReference type="InterPro" id="IPR038727">
    <property type="entry name" value="NadR/Ttd14_AAA_dom"/>
</dbReference>